<evidence type="ECO:0000256" key="4">
    <source>
        <dbReference type="ARBA" id="ARBA00023224"/>
    </source>
</evidence>
<evidence type="ECO:0000256" key="3">
    <source>
        <dbReference type="ARBA" id="ARBA00023136"/>
    </source>
</evidence>
<dbReference type="Proteomes" id="UP001220509">
    <property type="component" value="Chromosome"/>
</dbReference>
<evidence type="ECO:0000313" key="10">
    <source>
        <dbReference type="EMBL" id="WCT57492.1"/>
    </source>
</evidence>
<evidence type="ECO:0000259" key="9">
    <source>
        <dbReference type="PROSITE" id="PS50885"/>
    </source>
</evidence>
<proteinExistence type="inferred from homology"/>
<dbReference type="KEGG" id="pka:PQ456_08290"/>
<dbReference type="Pfam" id="PF00015">
    <property type="entry name" value="MCPsignal"/>
    <property type="match status" value="1"/>
</dbReference>
<gene>
    <name evidence="10" type="ORF">PQ456_08290</name>
</gene>
<dbReference type="SUPFAM" id="SSF58104">
    <property type="entry name" value="Methyl-accepting chemotaxis protein (MCP) signaling domain"/>
    <property type="match status" value="1"/>
</dbReference>
<evidence type="ECO:0000256" key="6">
    <source>
        <dbReference type="PROSITE-ProRule" id="PRU00284"/>
    </source>
</evidence>
<keyword evidence="4 6" id="KW-0807">Transducer</keyword>
<evidence type="ECO:0000256" key="2">
    <source>
        <dbReference type="ARBA" id="ARBA00022475"/>
    </source>
</evidence>
<dbReference type="GO" id="GO:0005886">
    <property type="term" value="C:plasma membrane"/>
    <property type="evidence" value="ECO:0007669"/>
    <property type="project" value="UniProtKB-SubCell"/>
</dbReference>
<dbReference type="EMBL" id="CP117416">
    <property type="protein sequence ID" value="WCT57492.1"/>
    <property type="molecule type" value="Genomic_DNA"/>
</dbReference>
<evidence type="ECO:0000256" key="5">
    <source>
        <dbReference type="ARBA" id="ARBA00029447"/>
    </source>
</evidence>
<dbReference type="RefSeq" id="WP_273615698.1">
    <property type="nucleotide sequence ID" value="NZ_CP117416.1"/>
</dbReference>
<reference evidence="10 11" key="1">
    <citation type="submission" date="2023-02" db="EMBL/GenBank/DDBJ databases">
        <title>Genome sequence of Paenibacillus kyungheensis KACC 18744.</title>
        <authorList>
            <person name="Kim S."/>
            <person name="Heo J."/>
            <person name="Kwon S.-W."/>
        </authorList>
    </citation>
    <scope>NUCLEOTIDE SEQUENCE [LARGE SCALE GENOMIC DNA]</scope>
    <source>
        <strain evidence="10 11">KACC 18744</strain>
    </source>
</reference>
<dbReference type="Gene3D" id="1.10.287.950">
    <property type="entry name" value="Methyl-accepting chemotaxis protein"/>
    <property type="match status" value="1"/>
</dbReference>
<keyword evidence="11" id="KW-1185">Reference proteome</keyword>
<dbReference type="SMART" id="SM00283">
    <property type="entry name" value="MA"/>
    <property type="match status" value="1"/>
</dbReference>
<feature type="domain" description="HAMP" evidence="9">
    <location>
        <begin position="225"/>
        <end position="276"/>
    </location>
</feature>
<organism evidence="10 11">
    <name type="scientific">Paenibacillus kyungheensis</name>
    <dbReference type="NCBI Taxonomy" id="1452732"/>
    <lineage>
        <taxon>Bacteria</taxon>
        <taxon>Bacillati</taxon>
        <taxon>Bacillota</taxon>
        <taxon>Bacilli</taxon>
        <taxon>Bacillales</taxon>
        <taxon>Paenibacillaceae</taxon>
        <taxon>Paenibacillus</taxon>
    </lineage>
</organism>
<dbReference type="PANTHER" id="PTHR32089">
    <property type="entry name" value="METHYL-ACCEPTING CHEMOTAXIS PROTEIN MCPB"/>
    <property type="match status" value="1"/>
</dbReference>
<keyword evidence="2" id="KW-1003">Cell membrane</keyword>
<evidence type="ECO:0000256" key="7">
    <source>
        <dbReference type="SAM" id="Phobius"/>
    </source>
</evidence>
<keyword evidence="7" id="KW-0812">Transmembrane</keyword>
<dbReference type="PROSITE" id="PS50885">
    <property type="entry name" value="HAMP"/>
    <property type="match status" value="1"/>
</dbReference>
<dbReference type="PANTHER" id="PTHR32089:SF112">
    <property type="entry name" value="LYSOZYME-LIKE PROTEIN-RELATED"/>
    <property type="match status" value="1"/>
</dbReference>
<dbReference type="InterPro" id="IPR003660">
    <property type="entry name" value="HAMP_dom"/>
</dbReference>
<dbReference type="PROSITE" id="PS50111">
    <property type="entry name" value="CHEMOTAXIS_TRANSDUC_2"/>
    <property type="match status" value="1"/>
</dbReference>
<sequence>MKKISRLSFFAKNLLISAISIILIGVILLVSSYFTQKTILINQLHGQVQAVTDTFAQGITNADVEKLVAEKSYDGAKQTEIRSYLDNINKYNPNISQAYIFGTELADGNKTSLIAVPTKVMEALKQGNINIGYLYEQPTEIVNGIQEMLKTKQPTFTSFYTDDLGLWTTILYPIQNADGKVVAYFGVDADASAVPEGLNQLLVRGITIMVLFLIVIFLLQFFVVRRTLAPLRELIRGIEDVSKGNLDIHIKTGKDDLGIINHKFNQMVEKMNSVIVNVQSASQQVTESAKMLMDTSSDNSERSLTLITNIQDIANGMKYQEEATEDTAKAMSEISTVIHSIANNSSNVADQAYSMEQKSVEGNKVVNQVTEQMTLISRSVHDTSKAVELLESRSQEIGNILGIITGISGQTNLLALNASIEAARVGEHGRGFAVVAGEVRNLAEQSAQSANQISTLITEIQTEIQNAVTAMKKGTEEVEYGLSIADQTGKLFAEIQSVTKQVTEQIQDISSATQEISAGTEEMTATTENLKTTASVAAENSAKVSQHVEGQKSSIISTTDAANQLSTMAEQLQELISHFHVRKID</sequence>
<evidence type="ECO:0000256" key="1">
    <source>
        <dbReference type="ARBA" id="ARBA00004236"/>
    </source>
</evidence>
<dbReference type="InterPro" id="IPR004089">
    <property type="entry name" value="MCPsignal_dom"/>
</dbReference>
<evidence type="ECO:0000313" key="11">
    <source>
        <dbReference type="Proteomes" id="UP001220509"/>
    </source>
</evidence>
<feature type="domain" description="Methyl-accepting transducer" evidence="8">
    <location>
        <begin position="295"/>
        <end position="531"/>
    </location>
</feature>
<dbReference type="CDD" id="cd06225">
    <property type="entry name" value="HAMP"/>
    <property type="match status" value="1"/>
</dbReference>
<name>A0AAX3M5S6_9BACL</name>
<dbReference type="Pfam" id="PF00672">
    <property type="entry name" value="HAMP"/>
    <property type="match status" value="1"/>
</dbReference>
<protein>
    <submittedName>
        <fullName evidence="10">Methyl-accepting chemotaxis protein</fullName>
    </submittedName>
</protein>
<dbReference type="SMART" id="SM00304">
    <property type="entry name" value="HAMP"/>
    <property type="match status" value="1"/>
</dbReference>
<comment type="subcellular location">
    <subcellularLocation>
        <location evidence="1">Cell membrane</location>
    </subcellularLocation>
</comment>
<accession>A0AAX3M5S6</accession>
<dbReference type="AlphaFoldDB" id="A0AAX3M5S6"/>
<evidence type="ECO:0000259" key="8">
    <source>
        <dbReference type="PROSITE" id="PS50111"/>
    </source>
</evidence>
<dbReference type="CDD" id="cd11386">
    <property type="entry name" value="MCP_signal"/>
    <property type="match status" value="1"/>
</dbReference>
<feature type="transmembrane region" description="Helical" evidence="7">
    <location>
        <begin position="12"/>
        <end position="34"/>
    </location>
</feature>
<comment type="similarity">
    <text evidence="5">Belongs to the methyl-accepting chemotaxis (MCP) protein family.</text>
</comment>
<feature type="transmembrane region" description="Helical" evidence="7">
    <location>
        <begin position="201"/>
        <end position="224"/>
    </location>
</feature>
<keyword evidence="3 7" id="KW-0472">Membrane</keyword>
<keyword evidence="7" id="KW-1133">Transmembrane helix</keyword>
<dbReference type="GO" id="GO:0007165">
    <property type="term" value="P:signal transduction"/>
    <property type="evidence" value="ECO:0007669"/>
    <property type="project" value="UniProtKB-KW"/>
</dbReference>